<dbReference type="AlphaFoldDB" id="A0A1I6JWF5"/>
<gene>
    <name evidence="1" type="ORF">SAMN04488010_3147</name>
</gene>
<accession>A0A1I6JWF5</accession>
<dbReference type="PROSITE" id="PS51257">
    <property type="entry name" value="PROKAR_LIPOPROTEIN"/>
    <property type="match status" value="1"/>
</dbReference>
<dbReference type="RefSeq" id="WP_091904302.1">
    <property type="nucleotide sequence ID" value="NZ_FOYX01000003.1"/>
</dbReference>
<reference evidence="2" key="1">
    <citation type="submission" date="2016-10" db="EMBL/GenBank/DDBJ databases">
        <authorList>
            <person name="Varghese N."/>
            <person name="Submissions S."/>
        </authorList>
    </citation>
    <scope>NUCLEOTIDE SEQUENCE [LARGE SCALE GENOMIC DNA]</scope>
    <source>
        <strain evidence="2">DSM 19891</strain>
    </source>
</reference>
<protein>
    <submittedName>
        <fullName evidence="1">Uncharacterized protein</fullName>
    </submittedName>
</protein>
<evidence type="ECO:0000313" key="2">
    <source>
        <dbReference type="Proteomes" id="UP000199462"/>
    </source>
</evidence>
<proteinExistence type="predicted"/>
<sequence length="395" mass="45656">MKKLTILVLAILFISCDKDSVDDFENNSSSSDSGYRVIGRYYDLNINGGAESQELYEYENYDNDYDPDSYSNLISETGINILDYRDYFANEYGITLRENNFNVDNSFHYKDFENNQILKINMPHIPTNEWSYWHYERSFYFLYRDDSTYDSNDDSIDYKLKIINFETNQESEINVGRFLSAEYGKFQVELIGNIVYFLRLPDFFINEGKVSLVSINLDSLQINENSSNLKSDRYNLIIDSSKDCYLFGQDFNYKYNLNSNSFEELSIPGESNYLDLGFTNQRYDQIVVNNNVISYFTPAAPSAELALPVVLDLKTGQVTIIQFSEEPTQFEDDEIGPWRPFIKCFSVDAKTETIIVGVENQLGAEFKSQGVFTVDFAGNILNKQKIPILPIQIIN</sequence>
<dbReference type="Proteomes" id="UP000199462">
    <property type="component" value="Unassembled WGS sequence"/>
</dbReference>
<dbReference type="EMBL" id="FOYX01000003">
    <property type="protein sequence ID" value="SFR83287.1"/>
    <property type="molecule type" value="Genomic_DNA"/>
</dbReference>
<name>A0A1I6JWF5_9FLAO</name>
<evidence type="ECO:0000313" key="1">
    <source>
        <dbReference type="EMBL" id="SFR83287.1"/>
    </source>
</evidence>
<keyword evidence="2" id="KW-1185">Reference proteome</keyword>
<organism evidence="1 2">
    <name type="scientific">Maribacter stanieri</name>
    <dbReference type="NCBI Taxonomy" id="440514"/>
    <lineage>
        <taxon>Bacteria</taxon>
        <taxon>Pseudomonadati</taxon>
        <taxon>Bacteroidota</taxon>
        <taxon>Flavobacteriia</taxon>
        <taxon>Flavobacteriales</taxon>
        <taxon>Flavobacteriaceae</taxon>
        <taxon>Maribacter</taxon>
    </lineage>
</organism>